<dbReference type="PATRIC" id="fig|389348.3.peg.1144"/>
<dbReference type="InParanoid" id="A0A0U5ER98"/>
<keyword evidence="1" id="KW-1133">Transmembrane helix</keyword>
<keyword evidence="1" id="KW-0472">Membrane</keyword>
<dbReference type="AlphaFoldDB" id="A0A0U5ER98"/>
<accession>A0A0U5ER98</accession>
<gene>
    <name evidence="2" type="ORF">PNK_1037</name>
</gene>
<sequence>MVLDMAYLSPHGLSAPITPTFLLTQPFREAKHNLALAFGGKEISWIQGAKHFMAGLILSIPLINSIALLAFRFFGESQRLFAQSNGRFPERGFEPSFCTNVPQARPNETSPPALSVREFAQDFLQQIFDELVGEQKERRFMVALQPEGYLTVRHHEQEMALSELLNHVDWRALEEKWGGCSQEELQSYLNRSLVFETIQAEGSSPFRMSEPFIRCYTTHGLYSWLNPLLRKGVLVEGRLPFATQETVKQVLQKNSEVVDRVAKELLFISMITAARLNALPHRYKAECRVIRMAHVPIDVFEEMEEGAEIVERGFMSASAPGGMFAGGGPCSEECSRVKFIIYSKNGKYVRSFSQLPENEVLFKPFTTFKVLQRTGSQAAGYRVELEEV</sequence>
<dbReference type="EMBL" id="LN879502">
    <property type="protein sequence ID" value="CUI16657.1"/>
    <property type="molecule type" value="Genomic_DNA"/>
</dbReference>
<protein>
    <recommendedName>
        <fullName evidence="4">NAD(+)--protein-arginine ADP-ribosyltransferase</fullName>
    </recommendedName>
</protein>
<name>A0A0U5ER98_9BACT</name>
<reference evidence="3" key="1">
    <citation type="submission" date="2015-09" db="EMBL/GenBank/DDBJ databases">
        <authorList>
            <person name="Bertelli C."/>
        </authorList>
    </citation>
    <scope>NUCLEOTIDE SEQUENCE [LARGE SCALE GENOMIC DNA]</scope>
    <source>
        <strain evidence="3">KNic</strain>
    </source>
</reference>
<dbReference type="Gene3D" id="3.90.176.10">
    <property type="entry name" value="Toxin ADP-ribosyltransferase, Chain A, domain 1"/>
    <property type="match status" value="1"/>
</dbReference>
<keyword evidence="1" id="KW-0812">Transmembrane</keyword>
<dbReference type="KEGG" id="pnl:PNK_1037"/>
<evidence type="ECO:0000313" key="2">
    <source>
        <dbReference type="EMBL" id="CUI16657.1"/>
    </source>
</evidence>
<dbReference type="SUPFAM" id="SSF56399">
    <property type="entry name" value="ADP-ribosylation"/>
    <property type="match status" value="1"/>
</dbReference>
<evidence type="ECO:0000313" key="3">
    <source>
        <dbReference type="Proteomes" id="UP000069902"/>
    </source>
</evidence>
<dbReference type="Proteomes" id="UP000069902">
    <property type="component" value="Chromosome cPNK"/>
</dbReference>
<keyword evidence="3" id="KW-1185">Reference proteome</keyword>
<organism evidence="2 3">
    <name type="scientific">Candidatus Protochlamydia naegleriophila</name>
    <dbReference type="NCBI Taxonomy" id="389348"/>
    <lineage>
        <taxon>Bacteria</taxon>
        <taxon>Pseudomonadati</taxon>
        <taxon>Chlamydiota</taxon>
        <taxon>Chlamydiia</taxon>
        <taxon>Parachlamydiales</taxon>
        <taxon>Parachlamydiaceae</taxon>
        <taxon>Candidatus Protochlamydia</taxon>
    </lineage>
</organism>
<proteinExistence type="predicted"/>
<evidence type="ECO:0000256" key="1">
    <source>
        <dbReference type="SAM" id="Phobius"/>
    </source>
</evidence>
<dbReference type="RefSeq" id="WP_032123683.1">
    <property type="nucleotide sequence ID" value="NZ_LN879502.1"/>
</dbReference>
<evidence type="ECO:0008006" key="4">
    <source>
        <dbReference type="Google" id="ProtNLM"/>
    </source>
</evidence>
<feature type="transmembrane region" description="Helical" evidence="1">
    <location>
        <begin position="52"/>
        <end position="74"/>
    </location>
</feature>